<keyword evidence="2" id="KW-1185">Reference proteome</keyword>
<dbReference type="EMBL" id="JACEIK010000003">
    <property type="protein sequence ID" value="MCD7445907.1"/>
    <property type="molecule type" value="Genomic_DNA"/>
</dbReference>
<proteinExistence type="predicted"/>
<organism evidence="1 2">
    <name type="scientific">Datura stramonium</name>
    <name type="common">Jimsonweed</name>
    <name type="synonym">Common thornapple</name>
    <dbReference type="NCBI Taxonomy" id="4076"/>
    <lineage>
        <taxon>Eukaryota</taxon>
        <taxon>Viridiplantae</taxon>
        <taxon>Streptophyta</taxon>
        <taxon>Embryophyta</taxon>
        <taxon>Tracheophyta</taxon>
        <taxon>Spermatophyta</taxon>
        <taxon>Magnoliopsida</taxon>
        <taxon>eudicotyledons</taxon>
        <taxon>Gunneridae</taxon>
        <taxon>Pentapetalae</taxon>
        <taxon>asterids</taxon>
        <taxon>lamiids</taxon>
        <taxon>Solanales</taxon>
        <taxon>Solanaceae</taxon>
        <taxon>Solanoideae</taxon>
        <taxon>Datureae</taxon>
        <taxon>Datura</taxon>
    </lineage>
</organism>
<gene>
    <name evidence="1" type="ORF">HAX54_024607</name>
</gene>
<comment type="caution">
    <text evidence="1">The sequence shown here is derived from an EMBL/GenBank/DDBJ whole genome shotgun (WGS) entry which is preliminary data.</text>
</comment>
<reference evidence="1 2" key="1">
    <citation type="journal article" date="2021" name="BMC Genomics">
        <title>Datura genome reveals duplications of psychoactive alkaloid biosynthetic genes and high mutation rate following tissue culture.</title>
        <authorList>
            <person name="Rajewski A."/>
            <person name="Carter-House D."/>
            <person name="Stajich J."/>
            <person name="Litt A."/>
        </authorList>
    </citation>
    <scope>NUCLEOTIDE SEQUENCE [LARGE SCALE GENOMIC DNA]</scope>
    <source>
        <strain evidence="1">AR-01</strain>
    </source>
</reference>
<protein>
    <recommendedName>
        <fullName evidence="3">Galectin</fullName>
    </recommendedName>
</protein>
<dbReference type="Proteomes" id="UP000823775">
    <property type="component" value="Unassembled WGS sequence"/>
</dbReference>
<accession>A0ABS8RG55</accession>
<name>A0ABS8RG55_DATST</name>
<evidence type="ECO:0000313" key="1">
    <source>
        <dbReference type="EMBL" id="MCD7445907.1"/>
    </source>
</evidence>
<sequence length="138" mass="16136">MRNNLTFTQNPSNNKVLHFIVNQNWNLDFLLLCVPQQPCTTKNPKLSRPTYLDTHYSEPFFMLIGFPEAQNEGHTFTLVIPVDETINHVFINGELAKKVGRKIATPLGVQIRDFNIQNMMRNWWNLSIPLYLLFYPVE</sequence>
<evidence type="ECO:0000313" key="2">
    <source>
        <dbReference type="Proteomes" id="UP000823775"/>
    </source>
</evidence>
<evidence type="ECO:0008006" key="3">
    <source>
        <dbReference type="Google" id="ProtNLM"/>
    </source>
</evidence>